<reference evidence="1" key="2">
    <citation type="journal article" date="2023" name="IMA Fungus">
        <title>Comparative genomic study of the Penicillium genus elucidates a diverse pangenome and 15 lateral gene transfer events.</title>
        <authorList>
            <person name="Petersen C."/>
            <person name="Sorensen T."/>
            <person name="Nielsen M.R."/>
            <person name="Sondergaard T.E."/>
            <person name="Sorensen J.L."/>
            <person name="Fitzpatrick D.A."/>
            <person name="Frisvad J.C."/>
            <person name="Nielsen K.L."/>
        </authorList>
    </citation>
    <scope>NUCLEOTIDE SEQUENCE</scope>
    <source>
        <strain evidence="1">IBT 35675</strain>
    </source>
</reference>
<organism evidence="1 2">
    <name type="scientific">Penicillium brevicompactum</name>
    <dbReference type="NCBI Taxonomy" id="5074"/>
    <lineage>
        <taxon>Eukaryota</taxon>
        <taxon>Fungi</taxon>
        <taxon>Dikarya</taxon>
        <taxon>Ascomycota</taxon>
        <taxon>Pezizomycotina</taxon>
        <taxon>Eurotiomycetes</taxon>
        <taxon>Eurotiomycetidae</taxon>
        <taxon>Eurotiales</taxon>
        <taxon>Aspergillaceae</taxon>
        <taxon>Penicillium</taxon>
    </lineage>
</organism>
<gene>
    <name evidence="1" type="ORF">N7541_001765</name>
</gene>
<accession>A0A9W9V4X1</accession>
<dbReference type="Proteomes" id="UP001148299">
    <property type="component" value="Unassembled WGS sequence"/>
</dbReference>
<dbReference type="AlphaFoldDB" id="A0A9W9V4X1"/>
<name>A0A9W9V4X1_PENBR</name>
<evidence type="ECO:0000313" key="1">
    <source>
        <dbReference type="EMBL" id="KAJ5367824.1"/>
    </source>
</evidence>
<dbReference type="EMBL" id="JAPZBR010000001">
    <property type="protein sequence ID" value="KAJ5367824.1"/>
    <property type="molecule type" value="Genomic_DNA"/>
</dbReference>
<comment type="caution">
    <text evidence="1">The sequence shown here is derived from an EMBL/GenBank/DDBJ whole genome shotgun (WGS) entry which is preliminary data.</text>
</comment>
<evidence type="ECO:0000313" key="2">
    <source>
        <dbReference type="Proteomes" id="UP001148299"/>
    </source>
</evidence>
<proteinExistence type="predicted"/>
<reference evidence="1" key="1">
    <citation type="submission" date="2022-12" db="EMBL/GenBank/DDBJ databases">
        <authorList>
            <person name="Petersen C."/>
        </authorList>
    </citation>
    <scope>NUCLEOTIDE SEQUENCE</scope>
    <source>
        <strain evidence="1">IBT 35675</strain>
    </source>
</reference>
<protein>
    <submittedName>
        <fullName evidence="1">Uncharacterized protein</fullName>
    </submittedName>
</protein>
<keyword evidence="2" id="KW-1185">Reference proteome</keyword>
<sequence length="136" mass="15426">MADGKPSVFMINSRTLPEPLDSEPACWVTVYFHEKMAETHWDEDLAQYVLMEILSGRAEIGHKSRHGLSCKCISLPVTGVSLRRKAEVYKRAAYIAQGWHQRILAKQVQLDRQRIFFKSGVSVVAPPKILEEGTPF</sequence>